<dbReference type="PANTHER" id="PTHR35601">
    <property type="entry name" value="TOXIN RELE"/>
    <property type="match status" value="1"/>
</dbReference>
<evidence type="ECO:0000256" key="2">
    <source>
        <dbReference type="ARBA" id="ARBA00022649"/>
    </source>
</evidence>
<proteinExistence type="inferred from homology"/>
<gene>
    <name evidence="3" type="ORF">Rleg4DRAFT_4665</name>
</gene>
<reference evidence="3 4" key="1">
    <citation type="submission" date="2012-02" db="EMBL/GenBank/DDBJ databases">
        <title>Improved High-Quality Draft Sequence of Rhizobium leguminosarum bv. trifolii WSM2297.</title>
        <authorList>
            <consortium name="US DOE Joint Genome Institute"/>
            <person name="Lucas S."/>
            <person name="Han J."/>
            <person name="Lapidus A."/>
            <person name="Cheng J.-F."/>
            <person name="Goodwin L."/>
            <person name="Pitluck S."/>
            <person name="Peters L."/>
            <person name="Ovchinnikova G."/>
            <person name="Zhang X."/>
            <person name="Detter J.C."/>
            <person name="Han C."/>
            <person name="Tapia R."/>
            <person name="Land M."/>
            <person name="Hauser L."/>
            <person name="Kyrpides N."/>
            <person name="Ivanova N."/>
            <person name="Pagani I."/>
            <person name="Brau L."/>
            <person name="Yates R."/>
            <person name="O'Hara G."/>
            <person name="Rui T."/>
            <person name="Howieson J."/>
            <person name="Reeve W."/>
            <person name="Woyke T."/>
        </authorList>
    </citation>
    <scope>NUCLEOTIDE SEQUENCE [LARGE SCALE GENOMIC DNA]</scope>
    <source>
        <strain evidence="3 4">WSM2297</strain>
    </source>
</reference>
<dbReference type="InterPro" id="IPR007712">
    <property type="entry name" value="RelE/ParE_toxin"/>
</dbReference>
<accession>J0CT03</accession>
<dbReference type="SUPFAM" id="SSF143011">
    <property type="entry name" value="RelE-like"/>
    <property type="match status" value="1"/>
</dbReference>
<dbReference type="Gene3D" id="3.30.2310.20">
    <property type="entry name" value="RelE-like"/>
    <property type="match status" value="1"/>
</dbReference>
<dbReference type="EMBL" id="JH719395">
    <property type="protein sequence ID" value="EJC82935.1"/>
    <property type="molecule type" value="Genomic_DNA"/>
</dbReference>
<organism evidence="3 4">
    <name type="scientific">Rhizobium leguminosarum bv. trifolii WSM2297</name>
    <dbReference type="NCBI Taxonomy" id="754762"/>
    <lineage>
        <taxon>Bacteria</taxon>
        <taxon>Pseudomonadati</taxon>
        <taxon>Pseudomonadota</taxon>
        <taxon>Alphaproteobacteria</taxon>
        <taxon>Hyphomicrobiales</taxon>
        <taxon>Rhizobiaceae</taxon>
        <taxon>Rhizobium/Agrobacterium group</taxon>
        <taxon>Rhizobium</taxon>
    </lineage>
</organism>
<comment type="similarity">
    <text evidence="1">Belongs to the RelE toxin family.</text>
</comment>
<dbReference type="Pfam" id="PF05016">
    <property type="entry name" value="ParE_toxin"/>
    <property type="match status" value="1"/>
</dbReference>
<dbReference type="InterPro" id="IPR035093">
    <property type="entry name" value="RelE/ParE_toxin_dom_sf"/>
</dbReference>
<keyword evidence="2" id="KW-1277">Toxin-antitoxin system</keyword>
<dbReference type="RefSeq" id="WP_003584810.1">
    <property type="nucleotide sequence ID" value="NZ_JH719395.1"/>
</dbReference>
<dbReference type="PANTHER" id="PTHR35601:SF1">
    <property type="entry name" value="TOXIN RELE"/>
    <property type="match status" value="1"/>
</dbReference>
<dbReference type="NCBIfam" id="TIGR02385">
    <property type="entry name" value="RelE_StbE"/>
    <property type="match status" value="1"/>
</dbReference>
<evidence type="ECO:0000313" key="4">
    <source>
        <dbReference type="Proteomes" id="UP000005732"/>
    </source>
</evidence>
<name>J0CT03_RHILT</name>
<dbReference type="AlphaFoldDB" id="J0CT03"/>
<dbReference type="OrthoDB" id="5570653at2"/>
<dbReference type="HOGENOM" id="CLU_155761_1_1_5"/>
<sequence>MVWRIEFQRAAERELEKLGHEGARRILRFLNDRVARLDDPRSIGEALKGSELGDFWKYRIDDYRVIASIDDGAVQILIMRVGNRRDVYR</sequence>
<protein>
    <submittedName>
        <fullName evidence="3">Addiction module toxin, RelE/StbE family</fullName>
    </submittedName>
</protein>
<evidence type="ECO:0000313" key="3">
    <source>
        <dbReference type="EMBL" id="EJC82935.1"/>
    </source>
</evidence>
<evidence type="ECO:0000256" key="1">
    <source>
        <dbReference type="ARBA" id="ARBA00006226"/>
    </source>
</evidence>
<dbReference type="Proteomes" id="UP000005732">
    <property type="component" value="Unassembled WGS sequence"/>
</dbReference>